<evidence type="ECO:0008006" key="4">
    <source>
        <dbReference type="Google" id="ProtNLM"/>
    </source>
</evidence>
<comment type="caution">
    <text evidence="2">The sequence shown here is derived from an EMBL/GenBank/DDBJ whole genome shotgun (WGS) entry which is preliminary data.</text>
</comment>
<feature type="region of interest" description="Disordered" evidence="1">
    <location>
        <begin position="29"/>
        <end position="59"/>
    </location>
</feature>
<gene>
    <name evidence="2" type="ORF">PPROV_001059700</name>
</gene>
<dbReference type="Gene3D" id="1.10.3460.10">
    <property type="entry name" value="Chlorophyll a/b binding protein domain"/>
    <property type="match status" value="1"/>
</dbReference>
<dbReference type="SUPFAM" id="SSF103511">
    <property type="entry name" value="Chlorophyll a-b binding protein"/>
    <property type="match status" value="2"/>
</dbReference>
<organism evidence="2 3">
    <name type="scientific">Pycnococcus provasolii</name>
    <dbReference type="NCBI Taxonomy" id="41880"/>
    <lineage>
        <taxon>Eukaryota</taxon>
        <taxon>Viridiplantae</taxon>
        <taxon>Chlorophyta</taxon>
        <taxon>Pseudoscourfieldiophyceae</taxon>
        <taxon>Pseudoscourfieldiales</taxon>
        <taxon>Pycnococcaceae</taxon>
        <taxon>Pycnococcus</taxon>
    </lineage>
</organism>
<dbReference type="Proteomes" id="UP000660262">
    <property type="component" value="Unassembled WGS sequence"/>
</dbReference>
<reference evidence="2" key="1">
    <citation type="submission" date="2020-10" db="EMBL/GenBank/DDBJ databases">
        <title>Unveiling of a novel bifunctional photoreceptor, Dualchrome1, isolated from a cosmopolitan green alga.</title>
        <authorList>
            <person name="Suzuki S."/>
            <person name="Kawachi M."/>
        </authorList>
    </citation>
    <scope>NUCLEOTIDE SEQUENCE</scope>
    <source>
        <strain evidence="2">NIES 2893</strain>
    </source>
</reference>
<feature type="compositionally biased region" description="Low complexity" evidence="1">
    <location>
        <begin position="29"/>
        <end position="43"/>
    </location>
</feature>
<sequence length="319" mass="34064">MSMSMSMHSPVTTRSGSALRLTGARSLLRTSVRRSSSSSVTRTQAVKQEAPPSAVAASTKNEAQMLTEKYGFSNVEEGMFGFKPFSELFVGRLAMAGFAVQLVEEILGHGGFLYQVGFQTPDDNLFLALAAFFGVAVTVGTIKPFVDAASGEMTMRDALRYRNFFGLNRENDILSSAEKEMKNKPDAFTPPNTERENAEIDAARAQGTAADSVLAADGNVAQEAAVSLKEPRGDASAPSTSLAAKEDILEQLGTQAGDFEMQWLRSVEMNNGRAAMIGYLAGVLVEAKTGAGPLGQLIDWGVWLNLLGADSGIQSNIQF</sequence>
<evidence type="ECO:0000256" key="1">
    <source>
        <dbReference type="SAM" id="MobiDB-lite"/>
    </source>
</evidence>
<evidence type="ECO:0000313" key="2">
    <source>
        <dbReference type="EMBL" id="GHP11870.1"/>
    </source>
</evidence>
<dbReference type="EMBL" id="BNJQ01000037">
    <property type="protein sequence ID" value="GHP11870.1"/>
    <property type="molecule type" value="Genomic_DNA"/>
</dbReference>
<dbReference type="AlphaFoldDB" id="A0A830I1B8"/>
<proteinExistence type="predicted"/>
<dbReference type="OrthoDB" id="543868at2759"/>
<protein>
    <recommendedName>
        <fullName evidence="4">Chlorophyll a-b binding protein, chloroplastic</fullName>
    </recommendedName>
</protein>
<accession>A0A830I1B8</accession>
<keyword evidence="3" id="KW-1185">Reference proteome</keyword>
<name>A0A830I1B8_9CHLO</name>
<evidence type="ECO:0000313" key="3">
    <source>
        <dbReference type="Proteomes" id="UP000660262"/>
    </source>
</evidence>